<organism evidence="1 2">
    <name type="scientific">Candidatus Entotheonella gemina</name>
    <dbReference type="NCBI Taxonomy" id="1429439"/>
    <lineage>
        <taxon>Bacteria</taxon>
        <taxon>Pseudomonadati</taxon>
        <taxon>Nitrospinota/Tectimicrobiota group</taxon>
        <taxon>Candidatus Tectimicrobiota</taxon>
        <taxon>Candidatus Entotheonellia</taxon>
        <taxon>Candidatus Entotheonellales</taxon>
        <taxon>Candidatus Entotheonellaceae</taxon>
        <taxon>Candidatus Entotheonella</taxon>
    </lineage>
</organism>
<evidence type="ECO:0000313" key="1">
    <source>
        <dbReference type="EMBL" id="ETW97490.1"/>
    </source>
</evidence>
<name>W4LIF3_9BACT</name>
<comment type="caution">
    <text evidence="1">The sequence shown here is derived from an EMBL/GenBank/DDBJ whole genome shotgun (WGS) entry which is preliminary data.</text>
</comment>
<proteinExistence type="predicted"/>
<dbReference type="AlphaFoldDB" id="W4LIF3"/>
<protein>
    <submittedName>
        <fullName evidence="1">Uncharacterized protein</fullName>
    </submittedName>
</protein>
<dbReference type="HOGENOM" id="CLU_2895617_0_0_7"/>
<reference evidence="1 2" key="1">
    <citation type="journal article" date="2014" name="Nature">
        <title>An environmental bacterial taxon with a large and distinct metabolic repertoire.</title>
        <authorList>
            <person name="Wilson M.C."/>
            <person name="Mori T."/>
            <person name="Ruckert C."/>
            <person name="Uria A.R."/>
            <person name="Helf M.J."/>
            <person name="Takada K."/>
            <person name="Gernert C."/>
            <person name="Steffens U.A."/>
            <person name="Heycke N."/>
            <person name="Schmitt S."/>
            <person name="Rinke C."/>
            <person name="Helfrich E.J."/>
            <person name="Brachmann A.O."/>
            <person name="Gurgui C."/>
            <person name="Wakimoto T."/>
            <person name="Kracht M."/>
            <person name="Crusemann M."/>
            <person name="Hentschel U."/>
            <person name="Abe I."/>
            <person name="Matsunaga S."/>
            <person name="Kalinowski J."/>
            <person name="Takeyama H."/>
            <person name="Piel J."/>
        </authorList>
    </citation>
    <scope>NUCLEOTIDE SEQUENCE [LARGE SCALE GENOMIC DNA]</scope>
    <source>
        <strain evidence="2">TSY2</strain>
    </source>
</reference>
<gene>
    <name evidence="1" type="ORF">ETSY2_44515</name>
</gene>
<dbReference type="Proteomes" id="UP000019140">
    <property type="component" value="Unassembled WGS sequence"/>
</dbReference>
<sequence>MTNELKDTFQRVRKPHDILRSLIYRGLRITAVQIDAQRFVAGGEGWQTAQVFSGVVIRRCQR</sequence>
<accession>W4LIF3</accession>
<evidence type="ECO:0000313" key="2">
    <source>
        <dbReference type="Proteomes" id="UP000019140"/>
    </source>
</evidence>
<dbReference type="EMBL" id="AZHX01002052">
    <property type="protein sequence ID" value="ETW97490.1"/>
    <property type="molecule type" value="Genomic_DNA"/>
</dbReference>
<keyword evidence="2" id="KW-1185">Reference proteome</keyword>